<evidence type="ECO:0000256" key="2">
    <source>
        <dbReference type="ARBA" id="ARBA00011245"/>
    </source>
</evidence>
<keyword evidence="4" id="KW-0560">Oxidoreductase</keyword>
<proteinExistence type="inferred from homology"/>
<dbReference type="Gene3D" id="3.40.50.720">
    <property type="entry name" value="NAD(P)-binding Rossmann-like Domain"/>
    <property type="match status" value="1"/>
</dbReference>
<dbReference type="AlphaFoldDB" id="A0A4S8SIT1"/>
<accession>A0A4S8SIT1</accession>
<protein>
    <submittedName>
        <fullName evidence="6">Putative alcohol dehydrogenase</fullName>
    </submittedName>
</protein>
<dbReference type="Pfam" id="PF00107">
    <property type="entry name" value="ADH_zinc_N"/>
    <property type="match status" value="1"/>
</dbReference>
<dbReference type="InterPro" id="IPR011032">
    <property type="entry name" value="GroES-like_sf"/>
</dbReference>
<dbReference type="SUPFAM" id="SSF50129">
    <property type="entry name" value="GroES-like"/>
    <property type="match status" value="1"/>
</dbReference>
<dbReference type="Proteomes" id="UP000304951">
    <property type="component" value="Unassembled WGS sequence"/>
</dbReference>
<evidence type="ECO:0000256" key="3">
    <source>
        <dbReference type="ARBA" id="ARBA00022857"/>
    </source>
</evidence>
<dbReference type="PANTHER" id="PTHR45348:SF6">
    <property type="entry name" value="TRANS-ENOYL REDUCTASE APDC"/>
    <property type="match status" value="1"/>
</dbReference>
<dbReference type="GO" id="GO:0016651">
    <property type="term" value="F:oxidoreductase activity, acting on NAD(P)H"/>
    <property type="evidence" value="ECO:0007669"/>
    <property type="project" value="InterPro"/>
</dbReference>
<evidence type="ECO:0000313" key="7">
    <source>
        <dbReference type="Proteomes" id="UP000304951"/>
    </source>
</evidence>
<feature type="domain" description="Enoyl reductase (ER)" evidence="5">
    <location>
        <begin position="22"/>
        <end position="360"/>
    </location>
</feature>
<dbReference type="InterPro" id="IPR036291">
    <property type="entry name" value="NAD(P)-bd_dom_sf"/>
</dbReference>
<dbReference type="CDD" id="cd08249">
    <property type="entry name" value="enoyl_reductase_like"/>
    <property type="match status" value="1"/>
</dbReference>
<dbReference type="InterPro" id="IPR047122">
    <property type="entry name" value="Trans-enoyl_RdTase-like"/>
</dbReference>
<comment type="similarity">
    <text evidence="1">Belongs to the zinc-containing alcohol dehydrogenase family.</text>
</comment>
<dbReference type="InterPro" id="IPR020843">
    <property type="entry name" value="ER"/>
</dbReference>
<keyword evidence="3" id="KW-0521">NADP</keyword>
<gene>
    <name evidence="6" type="ORF">D6D28_05186</name>
</gene>
<dbReference type="Gene3D" id="3.90.180.10">
    <property type="entry name" value="Medium-chain alcohol dehydrogenases, catalytic domain"/>
    <property type="match status" value="1"/>
</dbReference>
<name>A0A4S8SIT1_AURPU</name>
<evidence type="ECO:0000313" key="6">
    <source>
        <dbReference type="EMBL" id="THV70399.1"/>
    </source>
</evidence>
<comment type="caution">
    <text evidence="6">The sequence shown here is derived from an EMBL/GenBank/DDBJ whole genome shotgun (WGS) entry which is preliminary data.</text>
</comment>
<dbReference type="SUPFAM" id="SSF51735">
    <property type="entry name" value="NAD(P)-binding Rossmann-fold domains"/>
    <property type="match status" value="1"/>
</dbReference>
<dbReference type="PANTHER" id="PTHR45348">
    <property type="entry name" value="HYPOTHETICAL OXIDOREDUCTASE (EUROFUNG)"/>
    <property type="match status" value="1"/>
</dbReference>
<reference evidence="6 7" key="1">
    <citation type="submission" date="2018-10" db="EMBL/GenBank/DDBJ databases">
        <title>Fifty Aureobasidium pullulans genomes reveal a recombining polyextremotolerant generalist.</title>
        <authorList>
            <person name="Gostincar C."/>
            <person name="Turk M."/>
            <person name="Zajc J."/>
            <person name="Gunde-Cimerman N."/>
        </authorList>
    </citation>
    <scope>NUCLEOTIDE SEQUENCE [LARGE SCALE GENOMIC DNA]</scope>
    <source>
        <strain evidence="6 7">EXF-11900</strain>
    </source>
</reference>
<evidence type="ECO:0000256" key="1">
    <source>
        <dbReference type="ARBA" id="ARBA00008072"/>
    </source>
</evidence>
<organism evidence="6 7">
    <name type="scientific">Aureobasidium pullulans</name>
    <name type="common">Black yeast</name>
    <name type="synonym">Pullularia pullulans</name>
    <dbReference type="NCBI Taxonomy" id="5580"/>
    <lineage>
        <taxon>Eukaryota</taxon>
        <taxon>Fungi</taxon>
        <taxon>Dikarya</taxon>
        <taxon>Ascomycota</taxon>
        <taxon>Pezizomycotina</taxon>
        <taxon>Dothideomycetes</taxon>
        <taxon>Dothideomycetidae</taxon>
        <taxon>Dothideales</taxon>
        <taxon>Saccotheciaceae</taxon>
        <taxon>Aureobasidium</taxon>
    </lineage>
</organism>
<dbReference type="Pfam" id="PF08240">
    <property type="entry name" value="ADH_N"/>
    <property type="match status" value="1"/>
</dbReference>
<dbReference type="SMART" id="SM00829">
    <property type="entry name" value="PKS_ER"/>
    <property type="match status" value="1"/>
</dbReference>
<evidence type="ECO:0000259" key="5">
    <source>
        <dbReference type="SMART" id="SM00829"/>
    </source>
</evidence>
<comment type="subunit">
    <text evidence="2">Monomer.</text>
</comment>
<dbReference type="InterPro" id="IPR013149">
    <property type="entry name" value="ADH-like_C"/>
</dbReference>
<evidence type="ECO:0000256" key="4">
    <source>
        <dbReference type="ARBA" id="ARBA00023002"/>
    </source>
</evidence>
<dbReference type="EMBL" id="QZAF01000201">
    <property type="protein sequence ID" value="THV70399.1"/>
    <property type="molecule type" value="Genomic_DNA"/>
</dbReference>
<sequence length="364" mass="39019">MPSKDIILPATQRAIIATDAEGTLKISNDVPVVTLESDAVIVETAALALNPVDTKMLQGFLGPGCILGFDFAGVIVAVGSAVPESRGLAIGDRVFGSANGSDRRRPLAGAFAQYTTCSASMIIKMHPDMTFTRAAALGTALTSTGMALFRSLCIPGTLDKPILKSTWLLVYGGATSTGTMMIQLARRCGFKPITTCSPANFNLVKSYGAEEAFDYHSSTCAEDIRKYTGNTLAYAADCVTVPSSTKACIAAIGRAGGRYVALDPYEEDLMTRKVVRPDWILATAVAGRGSSWPAPYGREPDMECRVWAEEYLASVERLIGSGADQIRSHPLEEREGGLEGIMSGIEEIRRKQVRGFKLVYPVEW</sequence>
<dbReference type="InterPro" id="IPR013154">
    <property type="entry name" value="ADH-like_N"/>
</dbReference>